<proteinExistence type="predicted"/>
<protein>
    <recommendedName>
        <fullName evidence="4">ADP-ribosylglycohydrolase-domain-containing protein</fullName>
    </recommendedName>
</protein>
<dbReference type="SUPFAM" id="SSF101478">
    <property type="entry name" value="ADP-ribosylglycohydrolase"/>
    <property type="match status" value="1"/>
</dbReference>
<dbReference type="Proteomes" id="UP000269721">
    <property type="component" value="Unassembled WGS sequence"/>
</dbReference>
<dbReference type="OrthoDB" id="2021138at2759"/>
<name>A0A4P9WNB4_9FUNG</name>
<dbReference type="Pfam" id="PF03747">
    <property type="entry name" value="ADP_ribosyl_GH"/>
    <property type="match status" value="2"/>
</dbReference>
<dbReference type="InterPro" id="IPR005502">
    <property type="entry name" value="Ribosyl_crysJ1"/>
</dbReference>
<dbReference type="Gene3D" id="1.10.4080.10">
    <property type="entry name" value="ADP-ribosylation/Crystallin J1"/>
    <property type="match status" value="2"/>
</dbReference>
<evidence type="ECO:0000313" key="3">
    <source>
        <dbReference type="Proteomes" id="UP000269721"/>
    </source>
</evidence>
<evidence type="ECO:0000256" key="1">
    <source>
        <dbReference type="PIRSR" id="PIRSR605502-1"/>
    </source>
</evidence>
<gene>
    <name evidence="2" type="ORF">BDK51DRAFT_47502</name>
</gene>
<keyword evidence="1" id="KW-0460">Magnesium</keyword>
<feature type="binding site" evidence="1">
    <location>
        <position position="91"/>
    </location>
    <ligand>
        <name>Mg(2+)</name>
        <dbReference type="ChEBI" id="CHEBI:18420"/>
        <label>1</label>
    </ligand>
</feature>
<feature type="binding site" evidence="1">
    <location>
        <position position="92"/>
    </location>
    <ligand>
        <name>Mg(2+)</name>
        <dbReference type="ChEBI" id="CHEBI:18420"/>
        <label>1</label>
    </ligand>
</feature>
<dbReference type="GO" id="GO:0046872">
    <property type="term" value="F:metal ion binding"/>
    <property type="evidence" value="ECO:0007669"/>
    <property type="project" value="UniProtKB-KW"/>
</dbReference>
<feature type="binding site" evidence="1">
    <location>
        <position position="90"/>
    </location>
    <ligand>
        <name>Mg(2+)</name>
        <dbReference type="ChEBI" id="CHEBI:18420"/>
        <label>1</label>
    </ligand>
</feature>
<dbReference type="EMBL" id="KZ993857">
    <property type="protein sequence ID" value="RKO94589.1"/>
    <property type="molecule type" value="Genomic_DNA"/>
</dbReference>
<accession>A0A4P9WNB4</accession>
<dbReference type="InterPro" id="IPR036705">
    <property type="entry name" value="Ribosyl_crysJ1_sf"/>
</dbReference>
<comment type="cofactor">
    <cofactor evidence="1">
        <name>Mg(2+)</name>
        <dbReference type="ChEBI" id="CHEBI:18420"/>
    </cofactor>
    <text evidence="1">Binds 2 magnesium ions per subunit.</text>
</comment>
<dbReference type="AlphaFoldDB" id="A0A4P9WNB4"/>
<evidence type="ECO:0000313" key="2">
    <source>
        <dbReference type="EMBL" id="RKO94589.1"/>
    </source>
</evidence>
<organism evidence="2 3">
    <name type="scientific">Blyttiomyces helicus</name>
    <dbReference type="NCBI Taxonomy" id="388810"/>
    <lineage>
        <taxon>Eukaryota</taxon>
        <taxon>Fungi</taxon>
        <taxon>Fungi incertae sedis</taxon>
        <taxon>Chytridiomycota</taxon>
        <taxon>Chytridiomycota incertae sedis</taxon>
        <taxon>Chytridiomycetes</taxon>
        <taxon>Chytridiomycetes incertae sedis</taxon>
        <taxon>Blyttiomyces</taxon>
    </lineage>
</organism>
<keyword evidence="1" id="KW-0479">Metal-binding</keyword>
<keyword evidence="3" id="KW-1185">Reference proteome</keyword>
<sequence>MNIIKFSISIDELCSGDNEITEFDDLRDSIKKLDCKKFHATLGCMLSAAVSDAAGATLEFCRLQINQSDVRNTIRMTGGGVLGIEKGVITDDTGLHICLANTFVGRTPPARSVIRNQEVLTWFEVGLDGTDIQCDKMIGLVRWGFTLTFQQLHLCTSFENAIEDTLLKGVDTDTNAAIVGGLVSALHGEKAIPEFMKAPILQVSGKRKIYWAAHIPKPVR</sequence>
<evidence type="ECO:0008006" key="4">
    <source>
        <dbReference type="Google" id="ProtNLM"/>
    </source>
</evidence>
<reference evidence="3" key="1">
    <citation type="journal article" date="2018" name="Nat. Microbiol.">
        <title>Leveraging single-cell genomics to expand the fungal tree of life.</title>
        <authorList>
            <person name="Ahrendt S.R."/>
            <person name="Quandt C.A."/>
            <person name="Ciobanu D."/>
            <person name="Clum A."/>
            <person name="Salamov A."/>
            <person name="Andreopoulos B."/>
            <person name="Cheng J.F."/>
            <person name="Woyke T."/>
            <person name="Pelin A."/>
            <person name="Henrissat B."/>
            <person name="Reynolds N.K."/>
            <person name="Benny G.L."/>
            <person name="Smith M.E."/>
            <person name="James T.Y."/>
            <person name="Grigoriev I.V."/>
        </authorList>
    </citation>
    <scope>NUCLEOTIDE SEQUENCE [LARGE SCALE GENOMIC DNA]</scope>
</reference>